<organism evidence="1 2">
    <name type="scientific">Araneus ventricosus</name>
    <name type="common">Orbweaver spider</name>
    <name type="synonym">Epeira ventricosa</name>
    <dbReference type="NCBI Taxonomy" id="182803"/>
    <lineage>
        <taxon>Eukaryota</taxon>
        <taxon>Metazoa</taxon>
        <taxon>Ecdysozoa</taxon>
        <taxon>Arthropoda</taxon>
        <taxon>Chelicerata</taxon>
        <taxon>Arachnida</taxon>
        <taxon>Araneae</taxon>
        <taxon>Araneomorphae</taxon>
        <taxon>Entelegynae</taxon>
        <taxon>Araneoidea</taxon>
        <taxon>Araneidae</taxon>
        <taxon>Araneus</taxon>
    </lineage>
</organism>
<accession>A0A4Y2E5P5</accession>
<proteinExistence type="predicted"/>
<evidence type="ECO:0000313" key="1">
    <source>
        <dbReference type="EMBL" id="GBM24057.1"/>
    </source>
</evidence>
<dbReference type="Proteomes" id="UP000499080">
    <property type="component" value="Unassembled WGS sequence"/>
</dbReference>
<dbReference type="AlphaFoldDB" id="A0A4Y2E5P5"/>
<sequence>MNGHVTLLGASGLPWSRASVLLARNESKVSANLVGVGNVMAGGLVTHFLQGCSFSGRLVQSFLNESFLIQKMFAEDTEPWVFKSGCYKSFQFN</sequence>
<dbReference type="EMBL" id="BGPR01000509">
    <property type="protein sequence ID" value="GBM24057.1"/>
    <property type="molecule type" value="Genomic_DNA"/>
</dbReference>
<evidence type="ECO:0000313" key="2">
    <source>
        <dbReference type="Proteomes" id="UP000499080"/>
    </source>
</evidence>
<gene>
    <name evidence="1" type="ORF">AVEN_34010_1</name>
</gene>
<keyword evidence="2" id="KW-1185">Reference proteome</keyword>
<name>A0A4Y2E5P5_ARAVE</name>
<comment type="caution">
    <text evidence="1">The sequence shown here is derived from an EMBL/GenBank/DDBJ whole genome shotgun (WGS) entry which is preliminary data.</text>
</comment>
<protein>
    <submittedName>
        <fullName evidence="1">Uncharacterized protein</fullName>
    </submittedName>
</protein>
<reference evidence="1 2" key="1">
    <citation type="journal article" date="2019" name="Sci. Rep.">
        <title>Orb-weaving spider Araneus ventricosus genome elucidates the spidroin gene catalogue.</title>
        <authorList>
            <person name="Kono N."/>
            <person name="Nakamura H."/>
            <person name="Ohtoshi R."/>
            <person name="Moran D.A.P."/>
            <person name="Shinohara A."/>
            <person name="Yoshida Y."/>
            <person name="Fujiwara M."/>
            <person name="Mori M."/>
            <person name="Tomita M."/>
            <person name="Arakawa K."/>
        </authorList>
    </citation>
    <scope>NUCLEOTIDE SEQUENCE [LARGE SCALE GENOMIC DNA]</scope>
</reference>